<accession>A0A0U9HIZ5</accession>
<evidence type="ECO:0000259" key="8">
    <source>
        <dbReference type="PROSITE" id="PS50089"/>
    </source>
</evidence>
<dbReference type="PROSITE" id="PS00518">
    <property type="entry name" value="ZF_RING_1"/>
    <property type="match status" value="1"/>
</dbReference>
<dbReference type="Gene3D" id="3.40.50.10810">
    <property type="entry name" value="Tandem AAA-ATPase domain"/>
    <property type="match status" value="2"/>
</dbReference>
<dbReference type="Pfam" id="PF21325">
    <property type="entry name" value="SHPRH_helical-1st"/>
    <property type="match status" value="1"/>
</dbReference>
<evidence type="ECO:0000256" key="3">
    <source>
        <dbReference type="ARBA" id="ARBA00022771"/>
    </source>
</evidence>
<feature type="compositionally biased region" description="Polar residues" evidence="7">
    <location>
        <begin position="221"/>
        <end position="249"/>
    </location>
</feature>
<feature type="region of interest" description="Disordered" evidence="7">
    <location>
        <begin position="422"/>
        <end position="456"/>
    </location>
</feature>
<feature type="compositionally biased region" description="Low complexity" evidence="7">
    <location>
        <begin position="1765"/>
        <end position="1784"/>
    </location>
</feature>
<dbReference type="OMA" id="KAVFFCA"/>
<dbReference type="Gene3D" id="3.40.50.300">
    <property type="entry name" value="P-loop containing nucleotide triphosphate hydrolases"/>
    <property type="match status" value="1"/>
</dbReference>
<evidence type="ECO:0000259" key="10">
    <source>
        <dbReference type="PROSITE" id="PS51194"/>
    </source>
</evidence>
<dbReference type="GO" id="GO:0005524">
    <property type="term" value="F:ATP binding"/>
    <property type="evidence" value="ECO:0007669"/>
    <property type="project" value="InterPro"/>
</dbReference>
<feature type="region of interest" description="Disordered" evidence="7">
    <location>
        <begin position="1"/>
        <end position="41"/>
    </location>
</feature>
<feature type="region of interest" description="Disordered" evidence="7">
    <location>
        <begin position="690"/>
        <end position="744"/>
    </location>
</feature>
<name>A0A0U9HIZ5_KLENI</name>
<keyword evidence="3 6" id="KW-0863">Zinc-finger</keyword>
<dbReference type="CDD" id="cd18793">
    <property type="entry name" value="SF2_C_SNF"/>
    <property type="match status" value="1"/>
</dbReference>
<dbReference type="InterPro" id="IPR001841">
    <property type="entry name" value="Znf_RING"/>
</dbReference>
<dbReference type="Pfam" id="PF00097">
    <property type="entry name" value="zf-C3HC4"/>
    <property type="match status" value="1"/>
</dbReference>
<feature type="domain" description="RING-type" evidence="8">
    <location>
        <begin position="1867"/>
        <end position="1919"/>
    </location>
</feature>
<feature type="region of interest" description="Disordered" evidence="7">
    <location>
        <begin position="323"/>
        <end position="372"/>
    </location>
</feature>
<feature type="compositionally biased region" description="Basic and acidic residues" evidence="7">
    <location>
        <begin position="333"/>
        <end position="355"/>
    </location>
</feature>
<dbReference type="PROSITE" id="PS51192">
    <property type="entry name" value="HELICASE_ATP_BIND_1"/>
    <property type="match status" value="1"/>
</dbReference>
<comment type="similarity">
    <text evidence="1">Belongs to the SNF2/RAD54 helicase family. RAD16 subfamily.</text>
</comment>
<keyword evidence="12" id="KW-1185">Reference proteome</keyword>
<feature type="region of interest" description="Disordered" evidence="7">
    <location>
        <begin position="1232"/>
        <end position="1293"/>
    </location>
</feature>
<feature type="compositionally biased region" description="Basic residues" evidence="7">
    <location>
        <begin position="1032"/>
        <end position="1048"/>
    </location>
</feature>
<dbReference type="Gene3D" id="3.30.40.10">
    <property type="entry name" value="Zinc/RING finger domain, C3HC4 (zinc finger)"/>
    <property type="match status" value="2"/>
</dbReference>
<evidence type="ECO:0000313" key="11">
    <source>
        <dbReference type="EMBL" id="GAQ81004.1"/>
    </source>
</evidence>
<feature type="region of interest" description="Disordered" evidence="7">
    <location>
        <begin position="189"/>
        <end position="256"/>
    </location>
</feature>
<dbReference type="SUPFAM" id="SSF52540">
    <property type="entry name" value="P-loop containing nucleoside triphosphate hydrolases"/>
    <property type="match status" value="3"/>
</dbReference>
<dbReference type="InterPro" id="IPR038718">
    <property type="entry name" value="SNF2-like_sf"/>
</dbReference>
<feature type="domain" description="Helicase C-terminal" evidence="10">
    <location>
        <begin position="1971"/>
        <end position="2133"/>
    </location>
</feature>
<dbReference type="Pfam" id="PF00176">
    <property type="entry name" value="SNF2-rel_dom"/>
    <property type="match status" value="1"/>
</dbReference>
<feature type="compositionally biased region" description="Basic and acidic residues" evidence="7">
    <location>
        <begin position="1244"/>
        <end position="1273"/>
    </location>
</feature>
<evidence type="ECO:0000313" key="12">
    <source>
        <dbReference type="Proteomes" id="UP000054558"/>
    </source>
</evidence>
<organism evidence="11 12">
    <name type="scientific">Klebsormidium nitens</name>
    <name type="common">Green alga</name>
    <name type="synonym">Ulothrix nitens</name>
    <dbReference type="NCBI Taxonomy" id="105231"/>
    <lineage>
        <taxon>Eukaryota</taxon>
        <taxon>Viridiplantae</taxon>
        <taxon>Streptophyta</taxon>
        <taxon>Klebsormidiophyceae</taxon>
        <taxon>Klebsormidiales</taxon>
        <taxon>Klebsormidiaceae</taxon>
        <taxon>Klebsormidium</taxon>
    </lineage>
</organism>
<dbReference type="InterPro" id="IPR014001">
    <property type="entry name" value="Helicase_ATP-bd"/>
</dbReference>
<evidence type="ECO:0000259" key="9">
    <source>
        <dbReference type="PROSITE" id="PS51192"/>
    </source>
</evidence>
<dbReference type="PROSITE" id="PS51194">
    <property type="entry name" value="HELICASE_CTER"/>
    <property type="match status" value="1"/>
</dbReference>
<dbReference type="OrthoDB" id="423559at2759"/>
<dbReference type="EMBL" id="DF237017">
    <property type="protein sequence ID" value="GAQ81004.1"/>
    <property type="molecule type" value="Genomic_DNA"/>
</dbReference>
<keyword evidence="5" id="KW-0862">Zinc</keyword>
<reference evidence="11 12" key="1">
    <citation type="journal article" date="2014" name="Nat. Commun.">
        <title>Klebsormidium flaccidum genome reveals primary factors for plant terrestrial adaptation.</title>
        <authorList>
            <person name="Hori K."/>
            <person name="Maruyama F."/>
            <person name="Fujisawa T."/>
            <person name="Togashi T."/>
            <person name="Yamamoto N."/>
            <person name="Seo M."/>
            <person name="Sato S."/>
            <person name="Yamada T."/>
            <person name="Mori H."/>
            <person name="Tajima N."/>
            <person name="Moriyama T."/>
            <person name="Ikeuchi M."/>
            <person name="Watanabe M."/>
            <person name="Wada H."/>
            <person name="Kobayashi K."/>
            <person name="Saito M."/>
            <person name="Masuda T."/>
            <person name="Sasaki-Sekimoto Y."/>
            <person name="Mashiguchi K."/>
            <person name="Awai K."/>
            <person name="Shimojima M."/>
            <person name="Masuda S."/>
            <person name="Iwai M."/>
            <person name="Nobusawa T."/>
            <person name="Narise T."/>
            <person name="Kondo S."/>
            <person name="Saito H."/>
            <person name="Sato R."/>
            <person name="Murakawa M."/>
            <person name="Ihara Y."/>
            <person name="Oshima-Yamada Y."/>
            <person name="Ohtaka K."/>
            <person name="Satoh M."/>
            <person name="Sonobe K."/>
            <person name="Ishii M."/>
            <person name="Ohtani R."/>
            <person name="Kanamori-Sato M."/>
            <person name="Honoki R."/>
            <person name="Miyazaki D."/>
            <person name="Mochizuki H."/>
            <person name="Umetsu J."/>
            <person name="Higashi K."/>
            <person name="Shibata D."/>
            <person name="Kamiya Y."/>
            <person name="Sato N."/>
            <person name="Nakamura Y."/>
            <person name="Tabata S."/>
            <person name="Ida S."/>
            <person name="Kurokawa K."/>
            <person name="Ohta H."/>
        </authorList>
    </citation>
    <scope>NUCLEOTIDE SEQUENCE [LARGE SCALE GENOMIC DNA]</scope>
    <source>
        <strain evidence="11 12">NIES-2285</strain>
    </source>
</reference>
<dbReference type="InterPro" id="IPR048695">
    <property type="entry name" value="SHPRH_helical_2nd"/>
</dbReference>
<dbReference type="InterPro" id="IPR001650">
    <property type="entry name" value="Helicase_C-like"/>
</dbReference>
<feature type="compositionally biased region" description="Basic and acidic residues" evidence="7">
    <location>
        <begin position="620"/>
        <end position="649"/>
    </location>
</feature>
<protein>
    <recommendedName>
        <fullName evidence="13">RING-type domain-containing protein</fullName>
    </recommendedName>
</protein>
<evidence type="ECO:0000256" key="6">
    <source>
        <dbReference type="PROSITE-ProRule" id="PRU00175"/>
    </source>
</evidence>
<evidence type="ECO:0000256" key="2">
    <source>
        <dbReference type="ARBA" id="ARBA00022723"/>
    </source>
</evidence>
<feature type="region of interest" description="Disordered" evidence="7">
    <location>
        <begin position="606"/>
        <end position="662"/>
    </location>
</feature>
<proteinExistence type="inferred from homology"/>
<dbReference type="InterPro" id="IPR049730">
    <property type="entry name" value="SNF2/RAD54-like_C"/>
</dbReference>
<feature type="compositionally biased region" description="Polar residues" evidence="7">
    <location>
        <begin position="189"/>
        <end position="200"/>
    </location>
</feature>
<dbReference type="InterPro" id="IPR000330">
    <property type="entry name" value="SNF2_N"/>
</dbReference>
<dbReference type="InterPro" id="IPR052583">
    <property type="entry name" value="ATP-helicase/E3_Ub-Ligase"/>
</dbReference>
<dbReference type="CDD" id="cd18070">
    <property type="entry name" value="DEXQc_SHPRH"/>
    <property type="match status" value="1"/>
</dbReference>
<dbReference type="InterPro" id="IPR048686">
    <property type="entry name" value="SHPRH_helical_1st"/>
</dbReference>
<evidence type="ECO:0000256" key="7">
    <source>
        <dbReference type="SAM" id="MobiDB-lite"/>
    </source>
</evidence>
<dbReference type="SUPFAM" id="SSF57903">
    <property type="entry name" value="FYVE/PHD zinc finger"/>
    <property type="match status" value="1"/>
</dbReference>
<evidence type="ECO:0008006" key="13">
    <source>
        <dbReference type="Google" id="ProtNLM"/>
    </source>
</evidence>
<evidence type="ECO:0000256" key="4">
    <source>
        <dbReference type="ARBA" id="ARBA00022801"/>
    </source>
</evidence>
<dbReference type="SUPFAM" id="SSF57850">
    <property type="entry name" value="RING/U-box"/>
    <property type="match status" value="1"/>
</dbReference>
<dbReference type="PROSITE" id="PS50089">
    <property type="entry name" value="ZF_RING_2"/>
    <property type="match status" value="1"/>
</dbReference>
<dbReference type="Pfam" id="PF00271">
    <property type="entry name" value="Helicase_C"/>
    <property type="match status" value="1"/>
</dbReference>
<keyword evidence="4" id="KW-0378">Hydrolase</keyword>
<feature type="region of interest" description="Disordered" evidence="7">
    <location>
        <begin position="1698"/>
        <end position="1858"/>
    </location>
</feature>
<feature type="compositionally biased region" description="Basic and acidic residues" evidence="7">
    <location>
        <begin position="362"/>
        <end position="372"/>
    </location>
</feature>
<dbReference type="SMART" id="SM00490">
    <property type="entry name" value="HELICc"/>
    <property type="match status" value="1"/>
</dbReference>
<keyword evidence="2" id="KW-0479">Metal-binding</keyword>
<sequence>MARRKQTNPQRTGAEGAADTPQQVATPIACSKRPTAPQSLKLPPFKEWVEIQSAALESACVPFAELSLQSLESDFWEGANPAALKFDFSEGPSAVSLRVPVLRNTLRQPYNPQEVVCQVSIESAVQPQTPRTEPANIAAGGKNHISEAAETDSLGVLGVFDGPSSGVSALVDLVRGGLVTLQAVESSTLRNGSAQDLTTQEPRKDFSPSSQAGRSPVLPSTPGTPQRAQTPSHNQASKSGSPGFNPLSQRETEAQPPLASLPRVRVWLNPAAFADAPSGPSDEQRRPAYAAMQCLFQWVRPDLDHRVESTGFEGVWRLEEKSLGSETPQKGEQLNKGEEEGAEVSDRKGKRKLDEDGGLDLGLDHGGGDEHGHHGGFDAKELYAAVRTCRDAPMLSGHFPALLPTLRPYQRRAAAWMVACERGPNSTSPDSPSTSESVHRSYGGLDSTSTPGAPGLESVHPLWLQAEALEGGESFWYNPFTGRLSRTGFSAGGHVRGGILADEMGLGKTVELLACILAHPWPGSGAAADRASADAAAHIARRRKERIECSCGETSDDESYGGSWVQCDKCLAWQHAVCVGYVPKKRRRVRVKGGLGAEAGLGKVGGGLGVEPSRNVVNSGRERKDEARNGEERRIGAEGKEGARKRMEGEEMANGGDVMGTDGEVLKKEGEVTRQGAGAMGQEAKAIGQAANAMEQAGGSADEPSHPTSAPAVSGNEPTDGGQDGSRRTLKRKRTAESEGTSLGTVKEDSYVPFTCGECSALLGGVRVEGEVGATLIVCPTAILQQWREEIAKHTRPGAVKVVVYEGVQRAANPSKTDADADLTSAGGAASAVVGAHDLARADVVLTTYDALRADLAHEPAGWGEAGGRALRSKKRYQVVPTPLTRLTWWRVCLDEAQMVESSTAKATEMALKLRAVNRWCISGTPIQRGLEDLYGLLKFLRADPFDSRFWWNRAFQGPYEAGHVAAKRRAHVFLRALMWRNSKADVQDEIGLPPQQERIDRLRFSAVEAHFYRRQHDVVAAQARDVIRKHRRAALPRSRQNPHKKTAPHSGPSDPAGPVSGPSDAASGNPGPSDGSTDHKGVQIAREESPFEDLADETLTHAEAAKLMVPLLRLRQACCHPQVGSSGIRSLTQQRSPMTMEEILGVLVEKARVEAEEAQRLMVSSLNGLGGLALIEGDRPAAIKAYREALGVVEENEVKDGIRTDPLQKLHTLHNLAQALGYRPNPFSVALLGGENTGNEGSDQEKTEGARRKELVGPSGEEDRKGKRKIEDGTETESNGTERKKRRISSVDQDEIVVEGGGGCQEVKLPPDVPRTLRDDKLLDEAEEIRGRYVAAFQAKLAAADKEYQKVHTEVVESTEACRREPGGSCWWVGYLRALPPRNEEALVDYVKEKLLENDRGHLDSRQKNASNLALRFRDIGGLQYVLQSELAAVDASRGALLESLHALSGPPTEELVERAGDCATCHTDMRGEMCAHCAMDELFQNYESRLFKLKANAMGVGMVVTAEEAISAQSKKFARGRAHFVAGIKGDVDKPPQEGPQLWDDAGKGLRQGMASTAADVQTSWAPSDAERILRCILDFMRRNSGANSGEGAVRAAKKHLEAMEGMRREFFKARLLAGAQRALLYALDELGMAVTRVRLRLPGETFESEVEKNVTVQKFEIPVMNARFTSEKFAAQEDLKKRKGSLTYLKTLKETRDRAASAASSGPGPSDAPKRPDALPAEAADGGGSPSNLAADAKANSIGGRALTLDSPSNLSSEEVLGPSQPGSPGSLGKGSIPGSSASIESPGDSEPSTDPGSTNPGGSKLSTNPGGSEPSSNPGGSQQSTSMGGSRPSTSDQAVPPATAAPGSSSGLGKDLLGSDEICPVCQERLGVELMVLPCGHMLCCKCALKMIERLGPAPSASSPDRRKLTCPTCRQKTYVGDIAVVNGVAGVRKPGGAGGAKTQLEAVGVEDRVEVKGSLSTKMDAVVRRVLWVSENDPAAKFLIFSTWHDVLDLVAHALRSNGVPFERAKGRAGLNPAIKRFRKPFPAGARALLLPIAQGANGLNLVEAQHVVLVEPLLNPGAEAQAVGRVHRIGQMRPTFVHRFIIEGSVEEGVLALGKKKAEADGGELMGLRKTRAEDALTLRDLGSLFGKEGEDERHVDGDVADGALMLQSASEDSGLEGQVMGHVAPGEAAALAAEARRDAALRQGEE</sequence>
<feature type="compositionally biased region" description="Low complexity" evidence="7">
    <location>
        <begin position="426"/>
        <end position="436"/>
    </location>
</feature>
<feature type="domain" description="Helicase ATP-binding" evidence="9">
    <location>
        <begin position="775"/>
        <end position="944"/>
    </location>
</feature>
<dbReference type="Pfam" id="PF21324">
    <property type="entry name" value="SHPRH_helical-2nd"/>
    <property type="match status" value="1"/>
</dbReference>
<dbReference type="SMART" id="SM00487">
    <property type="entry name" value="DEXDc"/>
    <property type="match status" value="1"/>
</dbReference>
<dbReference type="InterPro" id="IPR017907">
    <property type="entry name" value="Znf_RING_CS"/>
</dbReference>
<dbReference type="GO" id="GO:0008270">
    <property type="term" value="F:zinc ion binding"/>
    <property type="evidence" value="ECO:0007669"/>
    <property type="project" value="UniProtKB-KW"/>
</dbReference>
<gene>
    <name evidence="11" type="ORF">KFL_000680200</name>
</gene>
<dbReference type="GO" id="GO:0016787">
    <property type="term" value="F:hydrolase activity"/>
    <property type="evidence" value="ECO:0007669"/>
    <property type="project" value="UniProtKB-KW"/>
</dbReference>
<feature type="compositionally biased region" description="Low complexity" evidence="7">
    <location>
        <begin position="1810"/>
        <end position="1834"/>
    </location>
</feature>
<dbReference type="SMART" id="SM00184">
    <property type="entry name" value="RING"/>
    <property type="match status" value="1"/>
</dbReference>
<dbReference type="InterPro" id="IPR013083">
    <property type="entry name" value="Znf_RING/FYVE/PHD"/>
</dbReference>
<dbReference type="STRING" id="105231.A0A0U9HIZ5"/>
<dbReference type="PANTHER" id="PTHR45865:SF1">
    <property type="entry name" value="E3 UBIQUITIN-PROTEIN LIGASE SHPRH"/>
    <property type="match status" value="1"/>
</dbReference>
<dbReference type="Proteomes" id="UP000054558">
    <property type="component" value="Unassembled WGS sequence"/>
</dbReference>
<dbReference type="InterPro" id="IPR011011">
    <property type="entry name" value="Znf_FYVE_PHD"/>
</dbReference>
<dbReference type="InterPro" id="IPR018957">
    <property type="entry name" value="Znf_C3HC4_RING-type"/>
</dbReference>
<dbReference type="InterPro" id="IPR027417">
    <property type="entry name" value="P-loop_NTPase"/>
</dbReference>
<feature type="compositionally biased region" description="Polar residues" evidence="7">
    <location>
        <begin position="1794"/>
        <end position="1809"/>
    </location>
</feature>
<feature type="region of interest" description="Disordered" evidence="7">
    <location>
        <begin position="1032"/>
        <end position="1083"/>
    </location>
</feature>
<feature type="compositionally biased region" description="Low complexity" evidence="7">
    <location>
        <begin position="1703"/>
        <end position="1714"/>
    </location>
</feature>
<dbReference type="PANTHER" id="PTHR45865">
    <property type="entry name" value="E3 UBIQUITIN-PROTEIN LIGASE SHPRH FAMILY MEMBER"/>
    <property type="match status" value="1"/>
</dbReference>
<evidence type="ECO:0000256" key="5">
    <source>
        <dbReference type="ARBA" id="ARBA00022833"/>
    </source>
</evidence>
<evidence type="ECO:0000256" key="1">
    <source>
        <dbReference type="ARBA" id="ARBA00008438"/>
    </source>
</evidence>